<evidence type="ECO:0000313" key="1">
    <source>
        <dbReference type="EMBL" id="KAF9732298.1"/>
    </source>
</evidence>
<proteinExistence type="predicted"/>
<protein>
    <submittedName>
        <fullName evidence="1">Pentalenolactone D synthase</fullName>
    </submittedName>
</protein>
<keyword evidence="2" id="KW-1185">Reference proteome</keyword>
<gene>
    <name evidence="1" type="ORF">PMIN01_10227</name>
</gene>
<dbReference type="Proteomes" id="UP000756921">
    <property type="component" value="Unassembled WGS sequence"/>
</dbReference>
<evidence type="ECO:0000313" key="2">
    <source>
        <dbReference type="Proteomes" id="UP000756921"/>
    </source>
</evidence>
<organism evidence="1 2">
    <name type="scientific">Paraphaeosphaeria minitans</name>
    <dbReference type="NCBI Taxonomy" id="565426"/>
    <lineage>
        <taxon>Eukaryota</taxon>
        <taxon>Fungi</taxon>
        <taxon>Dikarya</taxon>
        <taxon>Ascomycota</taxon>
        <taxon>Pezizomycotina</taxon>
        <taxon>Dothideomycetes</taxon>
        <taxon>Pleosporomycetidae</taxon>
        <taxon>Pleosporales</taxon>
        <taxon>Massarineae</taxon>
        <taxon>Didymosphaeriaceae</taxon>
        <taxon>Paraphaeosphaeria</taxon>
    </lineage>
</organism>
<dbReference type="AlphaFoldDB" id="A0A9P6GBX5"/>
<reference evidence="1" key="1">
    <citation type="journal article" date="2020" name="Mol. Plant Microbe Interact.">
        <title>Genome Sequence of the Biocontrol Agent Coniothyrium minitans strain Conio (IMI 134523).</title>
        <authorList>
            <person name="Patel D."/>
            <person name="Shittu T.A."/>
            <person name="Baroncelli R."/>
            <person name="Muthumeenakshi S."/>
            <person name="Osborne T.H."/>
            <person name="Janganan T.K."/>
            <person name="Sreenivasaprasad S."/>
        </authorList>
    </citation>
    <scope>NUCLEOTIDE SEQUENCE</scope>
    <source>
        <strain evidence="1">Conio</strain>
    </source>
</reference>
<sequence>MPTPSKELYIFQRRPSSIDVRNNQDTDAVWFQGLQSVCDFDLVNDNWTSVGCLPMKDPSDPVAESTRIDFAKMEEVMQRVSAVVKDDETAESLKAYYVQLPLQAALVPR</sequence>
<comment type="caution">
    <text evidence="1">The sequence shown here is derived from an EMBL/GenBank/DDBJ whole genome shotgun (WGS) entry which is preliminary data.</text>
</comment>
<name>A0A9P6GBX5_9PLEO</name>
<accession>A0A9P6GBX5</accession>
<dbReference type="EMBL" id="WJXW01000011">
    <property type="protein sequence ID" value="KAF9732298.1"/>
    <property type="molecule type" value="Genomic_DNA"/>
</dbReference>